<dbReference type="PANTHER" id="PTHR36836">
    <property type="entry name" value="COLANIC ACID BIOSYNTHESIS PROTEIN WCAK"/>
    <property type="match status" value="1"/>
</dbReference>
<evidence type="ECO:0000313" key="3">
    <source>
        <dbReference type="Proteomes" id="UP000178082"/>
    </source>
</evidence>
<comment type="caution">
    <text evidence="2">The sequence shown here is derived from an EMBL/GenBank/DDBJ whole genome shotgun (WGS) entry which is preliminary data.</text>
</comment>
<evidence type="ECO:0000313" key="2">
    <source>
        <dbReference type="EMBL" id="OGL55161.1"/>
    </source>
</evidence>
<gene>
    <name evidence="2" type="ORF">A3G31_02885</name>
</gene>
<organism evidence="2 3">
    <name type="scientific">Candidatus Schekmanbacteria bacterium RIFCSPLOWO2_12_FULL_38_15</name>
    <dbReference type="NCBI Taxonomy" id="1817883"/>
    <lineage>
        <taxon>Bacteria</taxon>
        <taxon>Candidatus Schekmaniibacteriota</taxon>
    </lineage>
</organism>
<dbReference type="AlphaFoldDB" id="A0A1F7SN11"/>
<feature type="domain" description="Polysaccharide pyruvyl transferase" evidence="1">
    <location>
        <begin position="17"/>
        <end position="361"/>
    </location>
</feature>
<reference evidence="2 3" key="1">
    <citation type="journal article" date="2016" name="Nat. Commun.">
        <title>Thousands of microbial genomes shed light on interconnected biogeochemical processes in an aquifer system.</title>
        <authorList>
            <person name="Anantharaman K."/>
            <person name="Brown C.T."/>
            <person name="Hug L.A."/>
            <person name="Sharon I."/>
            <person name="Castelle C.J."/>
            <person name="Probst A.J."/>
            <person name="Thomas B.C."/>
            <person name="Singh A."/>
            <person name="Wilkins M.J."/>
            <person name="Karaoz U."/>
            <person name="Brodie E.L."/>
            <person name="Williams K.H."/>
            <person name="Hubbard S.S."/>
            <person name="Banfield J.F."/>
        </authorList>
    </citation>
    <scope>NUCLEOTIDE SEQUENCE [LARGE SCALE GENOMIC DNA]</scope>
</reference>
<dbReference type="Pfam" id="PF04230">
    <property type="entry name" value="PS_pyruv_trans"/>
    <property type="match status" value="1"/>
</dbReference>
<name>A0A1F7SN11_9BACT</name>
<dbReference type="Proteomes" id="UP000178082">
    <property type="component" value="Unassembled WGS sequence"/>
</dbReference>
<dbReference type="STRING" id="1817883.A3G31_02885"/>
<protein>
    <recommendedName>
        <fullName evidence="1">Polysaccharide pyruvyl transferase domain-containing protein</fullName>
    </recommendedName>
</protein>
<dbReference type="InterPro" id="IPR007345">
    <property type="entry name" value="Polysacch_pyruvyl_Trfase"/>
</dbReference>
<dbReference type="PANTHER" id="PTHR36836:SF1">
    <property type="entry name" value="COLANIC ACID BIOSYNTHESIS PROTEIN WCAK"/>
    <property type="match status" value="1"/>
</dbReference>
<proteinExistence type="predicted"/>
<sequence length="436" mass="49251">MANKKMKLLVDHGAYGNLGDTAMIEGVVLRLKSILPEAEIFVVDSQSLKTVIWDFPGVFRQKEYNEYIVKSFFMNIFAGVPFFRRYRNCWRKVSRKITLWSLGRFFPAGSLSIANYSKTENKSIKLSEFCEQFDALHIVGGGNLTDTFLEELFKKSCLLLTFAEQDKPIVLTGQQIGPFKSNILKKALCRVLRKSNFVGLREPIDSLSFCQKAHIDAKQFEVMGDDSFGLSPADDELILNLLDQYGLKENEFLAFNVRIAFYALEQKRHLQQIAVILDKIGIYFQMPIVIVPIALNPGDSDIVSGKELAKLVRSAQILVMENNNLTPGLVKGILGKAFGVVGVSYHFCTFALSQGVPAVCIHDGDYYLQKARGLCGFWKDGRLALPLNETSTNQAVNHIVQLFEDGVFREKLSLEAKKSKELWYNIFDKQVKSYFS</sequence>
<accession>A0A1F7SN11</accession>
<evidence type="ECO:0000259" key="1">
    <source>
        <dbReference type="Pfam" id="PF04230"/>
    </source>
</evidence>
<dbReference type="EMBL" id="MGDI01000004">
    <property type="protein sequence ID" value="OGL55161.1"/>
    <property type="molecule type" value="Genomic_DNA"/>
</dbReference>